<keyword evidence="2" id="KW-1185">Reference proteome</keyword>
<evidence type="ECO:0000313" key="2">
    <source>
        <dbReference type="Proteomes" id="UP001172102"/>
    </source>
</evidence>
<evidence type="ECO:0000313" key="1">
    <source>
        <dbReference type="EMBL" id="KAK0711252.1"/>
    </source>
</evidence>
<dbReference type="Proteomes" id="UP001172102">
    <property type="component" value="Unassembled WGS sequence"/>
</dbReference>
<protein>
    <submittedName>
        <fullName evidence="1">Duf1749 domain-containing protein</fullName>
    </submittedName>
</protein>
<dbReference type="EMBL" id="JAUKUA010000005">
    <property type="protein sequence ID" value="KAK0711252.1"/>
    <property type="molecule type" value="Genomic_DNA"/>
</dbReference>
<comment type="caution">
    <text evidence="1">The sequence shown here is derived from an EMBL/GenBank/DDBJ whole genome shotgun (WGS) entry which is preliminary data.</text>
</comment>
<dbReference type="Pfam" id="PF08538">
    <property type="entry name" value="DUF1749"/>
    <property type="match status" value="1"/>
</dbReference>
<dbReference type="InterPro" id="IPR013744">
    <property type="entry name" value="SidJ"/>
</dbReference>
<accession>A0AA40A8G3</accession>
<dbReference type="Gene3D" id="3.40.50.1820">
    <property type="entry name" value="alpha/beta hydrolase"/>
    <property type="match status" value="1"/>
</dbReference>
<organism evidence="1 2">
    <name type="scientific">Lasiosphaeris hirsuta</name>
    <dbReference type="NCBI Taxonomy" id="260670"/>
    <lineage>
        <taxon>Eukaryota</taxon>
        <taxon>Fungi</taxon>
        <taxon>Dikarya</taxon>
        <taxon>Ascomycota</taxon>
        <taxon>Pezizomycotina</taxon>
        <taxon>Sordariomycetes</taxon>
        <taxon>Sordariomycetidae</taxon>
        <taxon>Sordariales</taxon>
        <taxon>Lasiosphaeriaceae</taxon>
        <taxon>Lasiosphaeris</taxon>
    </lineage>
</organism>
<sequence>MAHTFPVTVHEYPSTRADGHPSYAFEHGVASSPLARNALVFIGGLGDGPFGVPYARTISKKVSLGTLSYSVFEARLSSSFSGFGYGSLAKDVEEISAFVAYLRETLGKSKIVLMGHSTGCQDCMEYASYENYGNQKVDGLVLQGPVSDREALSPVVDEVVLKSYVEYAAARISEGRGDQIMPKEKLPDAFKDSPLTAYRFHSLAAVGGDDDYFSSDLPNDTVATFWGRLQQPVLIVPSGMDEYVPASVDVGGLIDRWKSFCKPGMASDLSGLIPGANHRVDDGSAQEWLAGRVADFLASI</sequence>
<dbReference type="PANTHER" id="PTHR31591:SF7">
    <property type="entry name" value="DUF1749-DOMAIN-CONTAINING PROTEIN"/>
    <property type="match status" value="1"/>
</dbReference>
<dbReference type="PANTHER" id="PTHR31591">
    <property type="entry name" value="UPF0613 PROTEIN PB24D3.06C"/>
    <property type="match status" value="1"/>
</dbReference>
<dbReference type="SUPFAM" id="SSF53474">
    <property type="entry name" value="alpha/beta-Hydrolases"/>
    <property type="match status" value="1"/>
</dbReference>
<gene>
    <name evidence="1" type="ORF">B0H67DRAFT_493034</name>
</gene>
<reference evidence="1" key="1">
    <citation type="submission" date="2023-06" db="EMBL/GenBank/DDBJ databases">
        <title>Genome-scale phylogeny and comparative genomics of the fungal order Sordariales.</title>
        <authorList>
            <consortium name="Lawrence Berkeley National Laboratory"/>
            <person name="Hensen N."/>
            <person name="Bonometti L."/>
            <person name="Westerberg I."/>
            <person name="Brannstrom I.O."/>
            <person name="Guillou S."/>
            <person name="Cros-Aarteil S."/>
            <person name="Calhoun S."/>
            <person name="Haridas S."/>
            <person name="Kuo A."/>
            <person name="Mondo S."/>
            <person name="Pangilinan J."/>
            <person name="Riley R."/>
            <person name="Labutti K."/>
            <person name="Andreopoulos B."/>
            <person name="Lipzen A."/>
            <person name="Chen C."/>
            <person name="Yanf M."/>
            <person name="Daum C."/>
            <person name="Ng V."/>
            <person name="Clum A."/>
            <person name="Steindorff A."/>
            <person name="Ohm R."/>
            <person name="Martin F."/>
            <person name="Silar P."/>
            <person name="Natvig D."/>
            <person name="Lalanne C."/>
            <person name="Gautier V."/>
            <person name="Ament-Velasquez S.L."/>
            <person name="Kruys A."/>
            <person name="Hutchinson M.I."/>
            <person name="Powell A.J."/>
            <person name="Barry K."/>
            <person name="Miller A.N."/>
            <person name="Grigoriev I.V."/>
            <person name="Debuchy R."/>
            <person name="Gladieux P."/>
            <person name="Thoren M.H."/>
            <person name="Johannesson H."/>
        </authorList>
    </citation>
    <scope>NUCLEOTIDE SEQUENCE</scope>
    <source>
        <strain evidence="1">SMH4607-1</strain>
    </source>
</reference>
<name>A0AA40A8G3_9PEZI</name>
<dbReference type="AlphaFoldDB" id="A0AA40A8G3"/>
<dbReference type="InterPro" id="IPR029058">
    <property type="entry name" value="AB_hydrolase_fold"/>
</dbReference>
<proteinExistence type="predicted"/>